<sequence>MLLDELPIFEQIKKHILIDATDKNQLKSGINSSSRDGMSKKKKNKVRFSINNNINSVAQPPLSAYTPMETRPFLINRSGYSNNKGYRIRKSYDESNILIERRIYQMKSIRKLGMNLFKPIGFQYRKTDFTKHFVSNKVNDSDISDPIRDNNHSSSFQFLENTGLGINMNIENVDNSLIVPRQELFNDQTFNGGNDVETSMSDYSSTTTSSRGSISDDNIHGNEEQGELYNRDTQHYITNSSGIQSGSFRFDGSLTYSYNRLSIPRFESSENREDGSDISNGSISDKSMDDYLNEIEDEDW</sequence>
<comment type="caution">
    <text evidence="2">The sequence shown here is derived from an EMBL/GenBank/DDBJ whole genome shotgun (WGS) entry which is preliminary data.</text>
</comment>
<feature type="compositionally biased region" description="Low complexity" evidence="1">
    <location>
        <begin position="198"/>
        <end position="216"/>
    </location>
</feature>
<evidence type="ECO:0000313" key="3">
    <source>
        <dbReference type="Proteomes" id="UP001306508"/>
    </source>
</evidence>
<dbReference type="AlphaFoldDB" id="A0AAN7WKB0"/>
<proteinExistence type="predicted"/>
<keyword evidence="3" id="KW-1185">Reference proteome</keyword>
<dbReference type="EMBL" id="JAWIZZ010000015">
    <property type="protein sequence ID" value="KAK5782090.1"/>
    <property type="molecule type" value="Genomic_DNA"/>
</dbReference>
<dbReference type="Proteomes" id="UP001306508">
    <property type="component" value="Unassembled WGS sequence"/>
</dbReference>
<accession>A0AAN7WKB0</accession>
<name>A0AAN7WKB0_9SACH</name>
<feature type="compositionally biased region" description="Acidic residues" evidence="1">
    <location>
        <begin position="291"/>
        <end position="300"/>
    </location>
</feature>
<evidence type="ECO:0000256" key="1">
    <source>
        <dbReference type="SAM" id="MobiDB-lite"/>
    </source>
</evidence>
<dbReference type="InterPro" id="IPR008402">
    <property type="entry name" value="APC_su15/mnd2"/>
</dbReference>
<feature type="region of interest" description="Disordered" evidence="1">
    <location>
        <begin position="189"/>
        <end position="224"/>
    </location>
</feature>
<dbReference type="GO" id="GO:0031145">
    <property type="term" value="P:anaphase-promoting complex-dependent catabolic process"/>
    <property type="evidence" value="ECO:0007669"/>
    <property type="project" value="InterPro"/>
</dbReference>
<protein>
    <submittedName>
        <fullName evidence="2">Uncharacterized protein</fullName>
    </submittedName>
</protein>
<gene>
    <name evidence="2" type="ORF">RI543_000412</name>
</gene>
<evidence type="ECO:0000313" key="2">
    <source>
        <dbReference type="EMBL" id="KAK5782090.1"/>
    </source>
</evidence>
<dbReference type="Pfam" id="PF05841">
    <property type="entry name" value="Apc15p"/>
    <property type="match status" value="1"/>
</dbReference>
<dbReference type="GO" id="GO:0005680">
    <property type="term" value="C:anaphase-promoting complex"/>
    <property type="evidence" value="ECO:0007669"/>
    <property type="project" value="InterPro"/>
</dbReference>
<organism evidence="2 3">
    <name type="scientific">Arxiozyma heterogenica</name>
    <dbReference type="NCBI Taxonomy" id="278026"/>
    <lineage>
        <taxon>Eukaryota</taxon>
        <taxon>Fungi</taxon>
        <taxon>Dikarya</taxon>
        <taxon>Ascomycota</taxon>
        <taxon>Saccharomycotina</taxon>
        <taxon>Saccharomycetes</taxon>
        <taxon>Saccharomycetales</taxon>
        <taxon>Saccharomycetaceae</taxon>
        <taxon>Arxiozyma</taxon>
    </lineage>
</organism>
<feature type="region of interest" description="Disordered" evidence="1">
    <location>
        <begin position="266"/>
        <end position="300"/>
    </location>
</feature>
<reference evidence="3" key="1">
    <citation type="submission" date="2023-07" db="EMBL/GenBank/DDBJ databases">
        <title>A draft genome of Kazachstania heterogenica Y-27499.</title>
        <authorList>
            <person name="Donic C."/>
            <person name="Kralova J.S."/>
            <person name="Fidel L."/>
            <person name="Ben-Dor S."/>
            <person name="Jung S."/>
        </authorList>
    </citation>
    <scope>NUCLEOTIDE SEQUENCE [LARGE SCALE GENOMIC DNA]</scope>
    <source>
        <strain evidence="3">Y27499</strain>
    </source>
</reference>